<name>A0A1E3NY68_WICAA</name>
<reference evidence="2 3" key="1">
    <citation type="journal article" date="2016" name="Proc. Natl. Acad. Sci. U.S.A.">
        <title>Comparative genomics of biotechnologically important yeasts.</title>
        <authorList>
            <person name="Riley R."/>
            <person name="Haridas S."/>
            <person name="Wolfe K.H."/>
            <person name="Lopes M.R."/>
            <person name="Hittinger C.T."/>
            <person name="Goeker M."/>
            <person name="Salamov A.A."/>
            <person name="Wisecaver J.H."/>
            <person name="Long T.M."/>
            <person name="Calvey C.H."/>
            <person name="Aerts A.L."/>
            <person name="Barry K.W."/>
            <person name="Choi C."/>
            <person name="Clum A."/>
            <person name="Coughlan A.Y."/>
            <person name="Deshpande S."/>
            <person name="Douglass A.P."/>
            <person name="Hanson S.J."/>
            <person name="Klenk H.-P."/>
            <person name="LaButti K.M."/>
            <person name="Lapidus A."/>
            <person name="Lindquist E.A."/>
            <person name="Lipzen A.M."/>
            <person name="Meier-Kolthoff J.P."/>
            <person name="Ohm R.A."/>
            <person name="Otillar R.P."/>
            <person name="Pangilinan J.L."/>
            <person name="Peng Y."/>
            <person name="Rokas A."/>
            <person name="Rosa C.A."/>
            <person name="Scheuner C."/>
            <person name="Sibirny A.A."/>
            <person name="Slot J.C."/>
            <person name="Stielow J.B."/>
            <person name="Sun H."/>
            <person name="Kurtzman C.P."/>
            <person name="Blackwell M."/>
            <person name="Grigoriev I.V."/>
            <person name="Jeffries T.W."/>
        </authorList>
    </citation>
    <scope>NUCLEOTIDE SEQUENCE [LARGE SCALE GENOMIC DNA]</scope>
    <source>
        <strain evidence="3">ATCC 58044 / CBS 1984 / NCYC 433 / NRRL Y-366-8</strain>
    </source>
</reference>
<dbReference type="RefSeq" id="XP_019037323.1">
    <property type="nucleotide sequence ID" value="XM_019184192.1"/>
</dbReference>
<sequence>MTTLVKNNADTEPESESERSKESEDENTNAENINRNKILMTSLKHSQETEDKREMSDSNGSNNQQRLWKKPTNRVNKGQGYKSKSTTSNSLLETNFTTLDEAEYIRYYRQNHKNSNAKILSNILKEMNQEIGELKPDSDYLKWFHLKLNQPSQSSTHNMCAFKHHNSKINNGMKFDFSMLEKLTTINLLVLDLKDINHYKKMCKTNFKYNKPLLPILSTKDAIIYDSKIRNDLNQDVSTSSINGELQDPENKRRLTSDEDMKNKEEVDKQIKSKSTENEEGKINVGRVTRPKLKLSETAKEDEMRETTETDDKEEK</sequence>
<gene>
    <name evidence="2" type="ORF">WICANDRAFT_70083</name>
</gene>
<feature type="compositionally biased region" description="Basic and acidic residues" evidence="1">
    <location>
        <begin position="249"/>
        <end position="282"/>
    </location>
</feature>
<dbReference type="EMBL" id="KV454212">
    <property type="protein sequence ID" value="ODQ58116.1"/>
    <property type="molecule type" value="Genomic_DNA"/>
</dbReference>
<feature type="region of interest" description="Disordered" evidence="1">
    <location>
        <begin position="1"/>
        <end position="87"/>
    </location>
</feature>
<feature type="compositionally biased region" description="Basic and acidic residues" evidence="1">
    <location>
        <begin position="294"/>
        <end position="316"/>
    </location>
</feature>
<protein>
    <submittedName>
        <fullName evidence="2">Uncharacterized protein</fullName>
    </submittedName>
</protein>
<evidence type="ECO:0000313" key="2">
    <source>
        <dbReference type="EMBL" id="ODQ58116.1"/>
    </source>
</evidence>
<feature type="compositionally biased region" description="Polar residues" evidence="1">
    <location>
        <begin position="57"/>
        <end position="66"/>
    </location>
</feature>
<dbReference type="Proteomes" id="UP000094112">
    <property type="component" value="Unassembled WGS sequence"/>
</dbReference>
<proteinExistence type="predicted"/>
<dbReference type="AlphaFoldDB" id="A0A1E3NY68"/>
<keyword evidence="3" id="KW-1185">Reference proteome</keyword>
<organism evidence="2 3">
    <name type="scientific">Wickerhamomyces anomalus (strain ATCC 58044 / CBS 1984 / NCYC 433 / NRRL Y-366-8)</name>
    <name type="common">Yeast</name>
    <name type="synonym">Hansenula anomala</name>
    <dbReference type="NCBI Taxonomy" id="683960"/>
    <lineage>
        <taxon>Eukaryota</taxon>
        <taxon>Fungi</taxon>
        <taxon>Dikarya</taxon>
        <taxon>Ascomycota</taxon>
        <taxon>Saccharomycotina</taxon>
        <taxon>Saccharomycetes</taxon>
        <taxon>Phaffomycetales</taxon>
        <taxon>Wickerhamomycetaceae</taxon>
        <taxon>Wickerhamomyces</taxon>
    </lineage>
</organism>
<accession>A0A1E3NY68</accession>
<feature type="compositionally biased region" description="Basic and acidic residues" evidence="1">
    <location>
        <begin position="45"/>
        <end position="56"/>
    </location>
</feature>
<evidence type="ECO:0000256" key="1">
    <source>
        <dbReference type="SAM" id="MobiDB-lite"/>
    </source>
</evidence>
<feature type="compositionally biased region" description="Polar residues" evidence="1">
    <location>
        <begin position="1"/>
        <end position="10"/>
    </location>
</feature>
<dbReference type="GeneID" id="30201438"/>
<evidence type="ECO:0000313" key="3">
    <source>
        <dbReference type="Proteomes" id="UP000094112"/>
    </source>
</evidence>
<feature type="region of interest" description="Disordered" evidence="1">
    <location>
        <begin position="239"/>
        <end position="316"/>
    </location>
</feature>